<comment type="caution">
    <text evidence="1">The sequence shown here is derived from an EMBL/GenBank/DDBJ whole genome shotgun (WGS) entry which is preliminary data.</text>
</comment>
<sequence>MDFSSCATLHKPSGQWLFTVDVSTHNHPDSTNSWANIENRHLTPSQFPKIENLSKAGLKPSDIPRVVERM</sequence>
<dbReference type="VEuPathDB" id="FungiDB:VP01_2663g3"/>
<dbReference type="Proteomes" id="UP000037035">
    <property type="component" value="Unassembled WGS sequence"/>
</dbReference>
<evidence type="ECO:0000313" key="2">
    <source>
        <dbReference type="Proteomes" id="UP000037035"/>
    </source>
</evidence>
<gene>
    <name evidence="1" type="ORF">VP01_2663g3</name>
</gene>
<proteinExistence type="predicted"/>
<accession>A0A0L6V3Y9</accession>
<dbReference type="EMBL" id="LAVV01007572">
    <property type="protein sequence ID" value="KNZ55486.1"/>
    <property type="molecule type" value="Genomic_DNA"/>
</dbReference>
<dbReference type="AlphaFoldDB" id="A0A0L6V3Y9"/>
<protein>
    <submittedName>
        <fullName evidence="1">Uncharacterized protein</fullName>
    </submittedName>
</protein>
<organism evidence="1 2">
    <name type="scientific">Puccinia sorghi</name>
    <dbReference type="NCBI Taxonomy" id="27349"/>
    <lineage>
        <taxon>Eukaryota</taxon>
        <taxon>Fungi</taxon>
        <taxon>Dikarya</taxon>
        <taxon>Basidiomycota</taxon>
        <taxon>Pucciniomycotina</taxon>
        <taxon>Pucciniomycetes</taxon>
        <taxon>Pucciniales</taxon>
        <taxon>Pucciniaceae</taxon>
        <taxon>Puccinia</taxon>
    </lineage>
</organism>
<dbReference type="OrthoDB" id="2507671at2759"/>
<name>A0A0L6V3Y9_9BASI</name>
<evidence type="ECO:0000313" key="1">
    <source>
        <dbReference type="EMBL" id="KNZ55486.1"/>
    </source>
</evidence>
<keyword evidence="2" id="KW-1185">Reference proteome</keyword>
<reference evidence="1 2" key="1">
    <citation type="submission" date="2015-08" db="EMBL/GenBank/DDBJ databases">
        <title>Next Generation Sequencing and Analysis of the Genome of Puccinia sorghi L Schw, the Causal Agent of Maize Common Rust.</title>
        <authorList>
            <person name="Rochi L."/>
            <person name="Burguener G."/>
            <person name="Darino M."/>
            <person name="Turjanski A."/>
            <person name="Kreff E."/>
            <person name="Dieguez M.J."/>
            <person name="Sacco F."/>
        </authorList>
    </citation>
    <scope>NUCLEOTIDE SEQUENCE [LARGE SCALE GENOMIC DNA]</scope>
    <source>
        <strain evidence="1 2">RO10H11247</strain>
    </source>
</reference>